<gene>
    <name evidence="1" type="ORF">HanXRQr2_Chr15g0683751</name>
</gene>
<accession>A0A9K3E013</accession>
<dbReference type="EMBL" id="MNCJ02000330">
    <property type="protein sequence ID" value="KAF5763727.1"/>
    <property type="molecule type" value="Genomic_DNA"/>
</dbReference>
<name>A0A9K3E013_HELAN</name>
<dbReference type="Gramene" id="mRNA:HanXRQr2_Chr15g0683751">
    <property type="protein sequence ID" value="CDS:HanXRQr2_Chr15g0683751.1"/>
    <property type="gene ID" value="HanXRQr2_Chr15g0683751"/>
</dbReference>
<sequence length="54" mass="6416">MSATYGLERNWMKPTTLFSNPCQMQHQKRAAHERQLSELLEYIYTTNKKKSGRL</sequence>
<proteinExistence type="predicted"/>
<dbReference type="AlphaFoldDB" id="A0A9K3E013"/>
<comment type="caution">
    <text evidence="1">The sequence shown here is derived from an EMBL/GenBank/DDBJ whole genome shotgun (WGS) entry which is preliminary data.</text>
</comment>
<keyword evidence="2" id="KW-1185">Reference proteome</keyword>
<reference evidence="1" key="1">
    <citation type="journal article" date="2017" name="Nature">
        <title>The sunflower genome provides insights into oil metabolism, flowering and Asterid evolution.</title>
        <authorList>
            <person name="Badouin H."/>
            <person name="Gouzy J."/>
            <person name="Grassa C.J."/>
            <person name="Murat F."/>
            <person name="Staton S.E."/>
            <person name="Cottret L."/>
            <person name="Lelandais-Briere C."/>
            <person name="Owens G.L."/>
            <person name="Carrere S."/>
            <person name="Mayjonade B."/>
            <person name="Legrand L."/>
            <person name="Gill N."/>
            <person name="Kane N.C."/>
            <person name="Bowers J.E."/>
            <person name="Hubner S."/>
            <person name="Bellec A."/>
            <person name="Berard A."/>
            <person name="Berges H."/>
            <person name="Blanchet N."/>
            <person name="Boniface M.C."/>
            <person name="Brunel D."/>
            <person name="Catrice O."/>
            <person name="Chaidir N."/>
            <person name="Claudel C."/>
            <person name="Donnadieu C."/>
            <person name="Faraut T."/>
            <person name="Fievet G."/>
            <person name="Helmstetter N."/>
            <person name="King M."/>
            <person name="Knapp S.J."/>
            <person name="Lai Z."/>
            <person name="Le Paslier M.C."/>
            <person name="Lippi Y."/>
            <person name="Lorenzon L."/>
            <person name="Mandel J.R."/>
            <person name="Marage G."/>
            <person name="Marchand G."/>
            <person name="Marquand E."/>
            <person name="Bret-Mestries E."/>
            <person name="Morien E."/>
            <person name="Nambeesan S."/>
            <person name="Nguyen T."/>
            <person name="Pegot-Espagnet P."/>
            <person name="Pouilly N."/>
            <person name="Raftis F."/>
            <person name="Sallet E."/>
            <person name="Schiex T."/>
            <person name="Thomas J."/>
            <person name="Vandecasteele C."/>
            <person name="Vares D."/>
            <person name="Vear F."/>
            <person name="Vautrin S."/>
            <person name="Crespi M."/>
            <person name="Mangin B."/>
            <person name="Burke J.M."/>
            <person name="Salse J."/>
            <person name="Munos S."/>
            <person name="Vincourt P."/>
            <person name="Rieseberg L.H."/>
            <person name="Langlade N.B."/>
        </authorList>
    </citation>
    <scope>NUCLEOTIDE SEQUENCE</scope>
    <source>
        <tissue evidence="1">Leaves</tissue>
    </source>
</reference>
<evidence type="ECO:0000313" key="1">
    <source>
        <dbReference type="EMBL" id="KAF5763727.1"/>
    </source>
</evidence>
<organism evidence="1 2">
    <name type="scientific">Helianthus annuus</name>
    <name type="common">Common sunflower</name>
    <dbReference type="NCBI Taxonomy" id="4232"/>
    <lineage>
        <taxon>Eukaryota</taxon>
        <taxon>Viridiplantae</taxon>
        <taxon>Streptophyta</taxon>
        <taxon>Embryophyta</taxon>
        <taxon>Tracheophyta</taxon>
        <taxon>Spermatophyta</taxon>
        <taxon>Magnoliopsida</taxon>
        <taxon>eudicotyledons</taxon>
        <taxon>Gunneridae</taxon>
        <taxon>Pentapetalae</taxon>
        <taxon>asterids</taxon>
        <taxon>campanulids</taxon>
        <taxon>Asterales</taxon>
        <taxon>Asteraceae</taxon>
        <taxon>Asteroideae</taxon>
        <taxon>Heliantheae alliance</taxon>
        <taxon>Heliantheae</taxon>
        <taxon>Helianthus</taxon>
    </lineage>
</organism>
<reference evidence="1" key="2">
    <citation type="submission" date="2020-06" db="EMBL/GenBank/DDBJ databases">
        <title>Helianthus annuus Genome sequencing and assembly Release 2.</title>
        <authorList>
            <person name="Gouzy J."/>
            <person name="Langlade N."/>
            <person name="Munos S."/>
        </authorList>
    </citation>
    <scope>NUCLEOTIDE SEQUENCE</scope>
    <source>
        <tissue evidence="1">Leaves</tissue>
    </source>
</reference>
<protein>
    <submittedName>
        <fullName evidence="1">Uncharacterized protein</fullName>
    </submittedName>
</protein>
<dbReference type="Proteomes" id="UP000215914">
    <property type="component" value="Unassembled WGS sequence"/>
</dbReference>
<evidence type="ECO:0000313" key="2">
    <source>
        <dbReference type="Proteomes" id="UP000215914"/>
    </source>
</evidence>